<dbReference type="InterPro" id="IPR011990">
    <property type="entry name" value="TPR-like_helical_dom_sf"/>
</dbReference>
<organism evidence="2 3">
    <name type="scientific">Entotheonella factor</name>
    <dbReference type="NCBI Taxonomy" id="1429438"/>
    <lineage>
        <taxon>Bacteria</taxon>
        <taxon>Pseudomonadati</taxon>
        <taxon>Nitrospinota/Tectimicrobiota group</taxon>
        <taxon>Candidatus Tectimicrobiota</taxon>
        <taxon>Candidatus Entotheonellia</taxon>
        <taxon>Candidatus Entotheonellales</taxon>
        <taxon>Candidatus Entotheonellaceae</taxon>
        <taxon>Candidatus Entotheonella</taxon>
    </lineage>
</organism>
<dbReference type="InterPro" id="IPR019734">
    <property type="entry name" value="TPR_rpt"/>
</dbReference>
<dbReference type="GO" id="GO:0035269">
    <property type="term" value="P:protein O-linked glycosylation via mannose"/>
    <property type="evidence" value="ECO:0007669"/>
    <property type="project" value="TreeGrafter"/>
</dbReference>
<evidence type="ECO:0000313" key="3">
    <source>
        <dbReference type="Proteomes" id="UP000019141"/>
    </source>
</evidence>
<dbReference type="Pfam" id="PF13181">
    <property type="entry name" value="TPR_8"/>
    <property type="match status" value="1"/>
</dbReference>
<dbReference type="SMART" id="SM00028">
    <property type="entry name" value="TPR"/>
    <property type="match status" value="5"/>
</dbReference>
<dbReference type="HOGENOM" id="CLU_003728_9_0_7"/>
<dbReference type="PANTHER" id="PTHR44216">
    <property type="entry name" value="PROTEIN O-MANNOSYL-TRANSFERASE TMTC2"/>
    <property type="match status" value="1"/>
</dbReference>
<dbReference type="AlphaFoldDB" id="W4L7X4"/>
<protein>
    <submittedName>
        <fullName evidence="2">Uncharacterized protein</fullName>
    </submittedName>
</protein>
<keyword evidence="3" id="KW-1185">Reference proteome</keyword>
<dbReference type="Pfam" id="PF13432">
    <property type="entry name" value="TPR_16"/>
    <property type="match status" value="2"/>
</dbReference>
<accession>W4L7X4</accession>
<keyword evidence="1" id="KW-0802">TPR repeat</keyword>
<reference evidence="2 3" key="1">
    <citation type="journal article" date="2014" name="Nature">
        <title>An environmental bacterial taxon with a large and distinct metabolic repertoire.</title>
        <authorList>
            <person name="Wilson M.C."/>
            <person name="Mori T."/>
            <person name="Ruckert C."/>
            <person name="Uria A.R."/>
            <person name="Helf M.J."/>
            <person name="Takada K."/>
            <person name="Gernert C."/>
            <person name="Steffens U.A."/>
            <person name="Heycke N."/>
            <person name="Schmitt S."/>
            <person name="Rinke C."/>
            <person name="Helfrich E.J."/>
            <person name="Brachmann A.O."/>
            <person name="Gurgui C."/>
            <person name="Wakimoto T."/>
            <person name="Kracht M."/>
            <person name="Crusemann M."/>
            <person name="Hentschel U."/>
            <person name="Abe I."/>
            <person name="Matsunaga S."/>
            <person name="Kalinowski J."/>
            <person name="Takeyama H."/>
            <person name="Piel J."/>
        </authorList>
    </citation>
    <scope>NUCLEOTIDE SEQUENCE [LARGE SCALE GENOMIC DNA]</scope>
    <source>
        <strain evidence="3">TSY1</strain>
    </source>
</reference>
<sequence length="256" mass="29070">MKHTRSHKHSLWVATSLMSAWVLIGCGPSQEHRTQADNNYRTAQQYLGGQSYLLAEQEIRKSLDKVPGDPRYFELLALIYQAQGRLKHADEAYRAALQHKEVTPSVLVNYSSLLLLQDRYDDAIVTAQRALQYTDYEKPALAHTNIGLAYLKKSSLSRAAEHLRSALDYNPTLPEAHHNLGLVYARSGEYDDAILSFREAIRTRPSYPEAYVSLAQVLLEEGRHQEARNAFERVIDLAPDSNFAVASRRHLQRLTP</sequence>
<feature type="repeat" description="TPR" evidence="1">
    <location>
        <begin position="208"/>
        <end position="241"/>
    </location>
</feature>
<dbReference type="GO" id="GO:0000030">
    <property type="term" value="F:mannosyltransferase activity"/>
    <property type="evidence" value="ECO:0007669"/>
    <property type="project" value="TreeGrafter"/>
</dbReference>
<dbReference type="Gene3D" id="1.25.40.10">
    <property type="entry name" value="Tetratricopeptide repeat domain"/>
    <property type="match status" value="2"/>
</dbReference>
<dbReference type="SUPFAM" id="SSF48452">
    <property type="entry name" value="TPR-like"/>
    <property type="match status" value="1"/>
</dbReference>
<dbReference type="PROSITE" id="PS51257">
    <property type="entry name" value="PROKAR_LIPOPROTEIN"/>
    <property type="match status" value="1"/>
</dbReference>
<feature type="repeat" description="TPR" evidence="1">
    <location>
        <begin position="140"/>
        <end position="173"/>
    </location>
</feature>
<evidence type="ECO:0000313" key="2">
    <source>
        <dbReference type="EMBL" id="ETW93446.1"/>
    </source>
</evidence>
<dbReference type="EMBL" id="AZHW01001235">
    <property type="protein sequence ID" value="ETW93446.1"/>
    <property type="molecule type" value="Genomic_DNA"/>
</dbReference>
<evidence type="ECO:0000256" key="1">
    <source>
        <dbReference type="PROSITE-ProRule" id="PRU00339"/>
    </source>
</evidence>
<gene>
    <name evidence="2" type="ORF">ETSY1_39185</name>
</gene>
<dbReference type="Proteomes" id="UP000019141">
    <property type="component" value="Unassembled WGS sequence"/>
</dbReference>
<dbReference type="PROSITE" id="PS50293">
    <property type="entry name" value="TPR_REGION"/>
    <property type="match status" value="2"/>
</dbReference>
<dbReference type="PROSITE" id="PS50005">
    <property type="entry name" value="TPR"/>
    <property type="match status" value="3"/>
</dbReference>
<name>W4L7X4_ENTF1</name>
<proteinExistence type="predicted"/>
<feature type="repeat" description="TPR" evidence="1">
    <location>
        <begin position="174"/>
        <end position="207"/>
    </location>
</feature>
<dbReference type="InterPro" id="IPR052384">
    <property type="entry name" value="TMTC_O-mannosyltransferase"/>
</dbReference>
<comment type="caution">
    <text evidence="2">The sequence shown here is derived from an EMBL/GenBank/DDBJ whole genome shotgun (WGS) entry which is preliminary data.</text>
</comment>
<dbReference type="PANTHER" id="PTHR44216:SF3">
    <property type="entry name" value="PROTEIN O-MANNOSYL-TRANSFERASE TMTC2"/>
    <property type="match status" value="1"/>
</dbReference>